<proteinExistence type="predicted"/>
<dbReference type="Gramene" id="evm.model.06.1346">
    <property type="protein sequence ID" value="cds.evm.model.06.1346"/>
    <property type="gene ID" value="evm.TU.06.1346"/>
</dbReference>
<dbReference type="GO" id="GO:0003676">
    <property type="term" value="F:nucleic acid binding"/>
    <property type="evidence" value="ECO:0007669"/>
    <property type="project" value="InterPro"/>
</dbReference>
<accession>A0A803PU27</accession>
<dbReference type="EMBL" id="UZAU01000604">
    <property type="status" value="NOT_ANNOTATED_CDS"/>
    <property type="molecule type" value="Genomic_DNA"/>
</dbReference>
<dbReference type="InterPro" id="IPR002156">
    <property type="entry name" value="RNaseH_domain"/>
</dbReference>
<evidence type="ECO:0000259" key="1">
    <source>
        <dbReference type="Pfam" id="PF00078"/>
    </source>
</evidence>
<evidence type="ECO:0000313" key="4">
    <source>
        <dbReference type="EnsemblPlants" id="cds.evm.model.06.1346"/>
    </source>
</evidence>
<reference evidence="4" key="2">
    <citation type="submission" date="2021-03" db="UniProtKB">
        <authorList>
            <consortium name="EnsemblPlants"/>
        </authorList>
    </citation>
    <scope>IDENTIFICATION</scope>
</reference>
<evidence type="ECO:0008006" key="6">
    <source>
        <dbReference type="Google" id="ProtNLM"/>
    </source>
</evidence>
<feature type="domain" description="Reverse transcriptase" evidence="1">
    <location>
        <begin position="471"/>
        <end position="572"/>
    </location>
</feature>
<evidence type="ECO:0000313" key="5">
    <source>
        <dbReference type="Proteomes" id="UP000596661"/>
    </source>
</evidence>
<protein>
    <recommendedName>
        <fullName evidence="6">Reverse transcriptase</fullName>
    </recommendedName>
</protein>
<name>A0A803PU27_CANSA</name>
<keyword evidence="5" id="KW-1185">Reference proteome</keyword>
<dbReference type="InterPro" id="IPR000477">
    <property type="entry name" value="RT_dom"/>
</dbReference>
<dbReference type="PANTHER" id="PTHR31635:SF196">
    <property type="entry name" value="REVERSE TRANSCRIPTASE DOMAIN-CONTAINING PROTEIN-RELATED"/>
    <property type="match status" value="1"/>
</dbReference>
<dbReference type="AlphaFoldDB" id="A0A803PU27"/>
<dbReference type="SUPFAM" id="SSF56219">
    <property type="entry name" value="DNase I-like"/>
    <property type="match status" value="1"/>
</dbReference>
<sequence>MEMNTEERTGMTGVDNEEFFGIEGEGSGSQKVMFTTVDRVVGIPPVDVVLATKPFPMVILETVNAMGNLENMGKTVQVEVPYRSKAAETWVQAKAQAAIRSGIEVDGGSIVVEEDITVENGIQSDVGYLSLFLMLKRRALLSKVAERNENVKLESKLRRPQAERLCDVLQFEKFWSVDRVGMSGGLLLLWKNVVQLRVDSRSSGHITTIVMGKGFLPWNLTCFFGNPDSSQRHFSWELLQNIRDSISGPWLCVGDFNEITSISEKVGGRDKASSELTWYNGHEANMVMERLDRGLCPQDWLSMFDGANIMVLDWGESDHRGLVVDMPTRDSEGRKKNDIKGMFDQFGFWQEDKIFVQNIIENYYSILFSSSDLNESVLDTVLDVVPRRDTNTMNAELEKPFQAKEVTAVVKEMAPTKAPSMDGLPTLFYQKFWSKLSGDVIAVCLNILNNKGDVSCLNDAIIAMILKVEKPKKVEDYRPISLGNVIYKNVSKCLANRLRPTLGKVISESQSAFVKGRLIHDNVIICFETLHTMRKNRFRNGSKLPLKLDMAKAYDRVEWHFIDAMMKRLGLIWEKEIILRGYRWRVDDGSMVRVLEDPWLSRPHTFKIYDKPYLLENLRVVDLFLVDGSWDTNFIKTLFNEEDVAPILSMSSGEWSLEDKILWYFNKNGEYSIRSRYKMVVAMREEALQSDSSRIEAWWKSMWRRKIPLKVKNFVWKLCHSWLPTNYDLSKRGIQVEPLCSQCSKGKRDDIIHALWGRSYSVMEANGNMKQGGSGREKARWCRPKMHCVKVNVDAGLREKEGYVAVSCVVRGHEGKVSFATAKIVKQRLTSLMAKLLAIKERFKVGIQRGFHNFMVESECLRDVQLLQLLHQIRLLMQHPNVSDLSFVYKEANHVAPILANQAFLFKVSICGLEFFPLVFVKLFG</sequence>
<dbReference type="EnsemblPlants" id="evm.model.06.1346">
    <property type="protein sequence ID" value="cds.evm.model.06.1346"/>
    <property type="gene ID" value="evm.TU.06.1346"/>
</dbReference>
<dbReference type="CDD" id="cd01650">
    <property type="entry name" value="RT_nLTR_like"/>
    <property type="match status" value="1"/>
</dbReference>
<organism evidence="4 5">
    <name type="scientific">Cannabis sativa</name>
    <name type="common">Hemp</name>
    <name type="synonym">Marijuana</name>
    <dbReference type="NCBI Taxonomy" id="3483"/>
    <lineage>
        <taxon>Eukaryota</taxon>
        <taxon>Viridiplantae</taxon>
        <taxon>Streptophyta</taxon>
        <taxon>Embryophyta</taxon>
        <taxon>Tracheophyta</taxon>
        <taxon>Spermatophyta</taxon>
        <taxon>Magnoliopsida</taxon>
        <taxon>eudicotyledons</taxon>
        <taxon>Gunneridae</taxon>
        <taxon>Pentapetalae</taxon>
        <taxon>rosids</taxon>
        <taxon>fabids</taxon>
        <taxon>Rosales</taxon>
        <taxon>Cannabaceae</taxon>
        <taxon>Cannabis</taxon>
    </lineage>
</organism>
<dbReference type="InterPro" id="IPR044730">
    <property type="entry name" value="RNase_H-like_dom_plant"/>
</dbReference>
<dbReference type="InterPro" id="IPR036691">
    <property type="entry name" value="Endo/exonu/phosph_ase_sf"/>
</dbReference>
<evidence type="ECO:0000259" key="2">
    <source>
        <dbReference type="Pfam" id="PF13456"/>
    </source>
</evidence>
<dbReference type="Pfam" id="PF13966">
    <property type="entry name" value="zf-RVT"/>
    <property type="match status" value="1"/>
</dbReference>
<dbReference type="Proteomes" id="UP000596661">
    <property type="component" value="Chromosome 6"/>
</dbReference>
<dbReference type="Pfam" id="PF13456">
    <property type="entry name" value="RVT_3"/>
    <property type="match status" value="1"/>
</dbReference>
<dbReference type="GO" id="GO:0004523">
    <property type="term" value="F:RNA-DNA hybrid ribonuclease activity"/>
    <property type="evidence" value="ECO:0007669"/>
    <property type="project" value="InterPro"/>
</dbReference>
<dbReference type="InterPro" id="IPR026960">
    <property type="entry name" value="RVT-Znf"/>
</dbReference>
<evidence type="ECO:0000259" key="3">
    <source>
        <dbReference type="Pfam" id="PF13966"/>
    </source>
</evidence>
<dbReference type="Pfam" id="PF00078">
    <property type="entry name" value="RVT_1"/>
    <property type="match status" value="1"/>
</dbReference>
<dbReference type="PANTHER" id="PTHR31635">
    <property type="entry name" value="REVERSE TRANSCRIPTASE DOMAIN-CONTAINING PROTEIN-RELATED"/>
    <property type="match status" value="1"/>
</dbReference>
<dbReference type="CDD" id="cd06222">
    <property type="entry name" value="RNase_H_like"/>
    <property type="match status" value="1"/>
</dbReference>
<dbReference type="Gene3D" id="3.60.10.10">
    <property type="entry name" value="Endonuclease/exonuclease/phosphatase"/>
    <property type="match status" value="1"/>
</dbReference>
<feature type="domain" description="Reverse transcriptase zinc-binding" evidence="3">
    <location>
        <begin position="671"/>
        <end position="755"/>
    </location>
</feature>
<feature type="domain" description="RNase H type-1" evidence="2">
    <location>
        <begin position="792"/>
        <end position="903"/>
    </location>
</feature>
<reference evidence="4" key="1">
    <citation type="submission" date="2018-11" db="EMBL/GenBank/DDBJ databases">
        <authorList>
            <person name="Grassa J C."/>
        </authorList>
    </citation>
    <scope>NUCLEOTIDE SEQUENCE [LARGE SCALE GENOMIC DNA]</scope>
</reference>